<feature type="transmembrane region" description="Helical" evidence="10">
    <location>
        <begin position="201"/>
        <end position="219"/>
    </location>
</feature>
<protein>
    <recommendedName>
        <fullName evidence="10">Odorant receptor</fullName>
    </recommendedName>
</protein>
<evidence type="ECO:0000256" key="5">
    <source>
        <dbReference type="ARBA" id="ARBA00022725"/>
    </source>
</evidence>
<comment type="caution">
    <text evidence="10">Lacks conserved residue(s) required for the propagation of feature annotation.</text>
</comment>
<dbReference type="GO" id="GO:0005549">
    <property type="term" value="F:odorant binding"/>
    <property type="evidence" value="ECO:0007669"/>
    <property type="project" value="InterPro"/>
</dbReference>
<dbReference type="EMBL" id="JAQQBS010001422">
    <property type="protein sequence ID" value="KAK0164125.1"/>
    <property type="molecule type" value="Genomic_DNA"/>
</dbReference>
<keyword evidence="4 10" id="KW-0812">Transmembrane</keyword>
<comment type="caution">
    <text evidence="11">The sequence shown here is derived from an EMBL/GenBank/DDBJ whole genome shotgun (WGS) entry which is preliminary data.</text>
</comment>
<keyword evidence="6 10" id="KW-1133">Transmembrane helix</keyword>
<reference evidence="11" key="1">
    <citation type="journal article" date="2023" name="bioRxiv">
        <title>Scaffold-level genome assemblies of two parasitoid biocontrol wasps reveal the parthenogenesis mechanism and an associated novel virus.</title>
        <authorList>
            <person name="Inwood S."/>
            <person name="Skelly J."/>
            <person name="Guhlin J."/>
            <person name="Harrop T."/>
            <person name="Goldson S."/>
            <person name="Dearden P."/>
        </authorList>
    </citation>
    <scope>NUCLEOTIDE SEQUENCE</scope>
    <source>
        <strain evidence="11">Irish</strain>
        <tissue evidence="11">Whole body</tissue>
    </source>
</reference>
<dbReference type="PANTHER" id="PTHR21137:SF35">
    <property type="entry name" value="ODORANT RECEPTOR 19A-RELATED"/>
    <property type="match status" value="1"/>
</dbReference>
<keyword evidence="3 10" id="KW-0716">Sensory transduction</keyword>
<comment type="subcellular location">
    <subcellularLocation>
        <location evidence="1 10">Cell membrane</location>
        <topology evidence="1 10">Multi-pass membrane protein</topology>
    </subcellularLocation>
</comment>
<evidence type="ECO:0000313" key="12">
    <source>
        <dbReference type="Proteomes" id="UP001168990"/>
    </source>
</evidence>
<accession>A0AA39KJT1</accession>
<keyword evidence="9 10" id="KW-0807">Transducer</keyword>
<evidence type="ECO:0000256" key="4">
    <source>
        <dbReference type="ARBA" id="ARBA00022692"/>
    </source>
</evidence>
<gene>
    <name evidence="11" type="ORF">PV328_002786</name>
</gene>
<reference evidence="11" key="2">
    <citation type="submission" date="2023-03" db="EMBL/GenBank/DDBJ databases">
        <authorList>
            <person name="Inwood S.N."/>
            <person name="Skelly J.G."/>
            <person name="Guhlin J."/>
            <person name="Harrop T.W.R."/>
            <person name="Goldson S.G."/>
            <person name="Dearden P.K."/>
        </authorList>
    </citation>
    <scope>NUCLEOTIDE SEQUENCE</scope>
    <source>
        <strain evidence="11">Irish</strain>
        <tissue evidence="11">Whole body</tissue>
    </source>
</reference>
<feature type="transmembrane region" description="Helical" evidence="10">
    <location>
        <begin position="294"/>
        <end position="315"/>
    </location>
</feature>
<evidence type="ECO:0000256" key="3">
    <source>
        <dbReference type="ARBA" id="ARBA00022606"/>
    </source>
</evidence>
<evidence type="ECO:0000256" key="1">
    <source>
        <dbReference type="ARBA" id="ARBA00004651"/>
    </source>
</evidence>
<dbReference type="Pfam" id="PF02949">
    <property type="entry name" value="7tm_6"/>
    <property type="match status" value="1"/>
</dbReference>
<dbReference type="PANTHER" id="PTHR21137">
    <property type="entry name" value="ODORANT RECEPTOR"/>
    <property type="match status" value="1"/>
</dbReference>
<keyword evidence="2" id="KW-1003">Cell membrane</keyword>
<evidence type="ECO:0000256" key="2">
    <source>
        <dbReference type="ARBA" id="ARBA00022475"/>
    </source>
</evidence>
<keyword evidence="7 10" id="KW-0472">Membrane</keyword>
<comment type="similarity">
    <text evidence="10">Belongs to the insect chemoreceptor superfamily. Heteromeric odorant receptor channel (TC 1.A.69) family.</text>
</comment>
<evidence type="ECO:0000256" key="7">
    <source>
        <dbReference type="ARBA" id="ARBA00023136"/>
    </source>
</evidence>
<evidence type="ECO:0000256" key="9">
    <source>
        <dbReference type="ARBA" id="ARBA00023224"/>
    </source>
</evidence>
<name>A0AA39KJT1_9HYME</name>
<dbReference type="InterPro" id="IPR004117">
    <property type="entry name" value="7tm6_olfct_rcpt"/>
</dbReference>
<evidence type="ECO:0000256" key="8">
    <source>
        <dbReference type="ARBA" id="ARBA00023170"/>
    </source>
</evidence>
<evidence type="ECO:0000313" key="11">
    <source>
        <dbReference type="EMBL" id="KAK0164125.1"/>
    </source>
</evidence>
<dbReference type="Proteomes" id="UP001168990">
    <property type="component" value="Unassembled WGS sequence"/>
</dbReference>
<evidence type="ECO:0000256" key="6">
    <source>
        <dbReference type="ARBA" id="ARBA00022989"/>
    </source>
</evidence>
<dbReference type="GO" id="GO:0005886">
    <property type="term" value="C:plasma membrane"/>
    <property type="evidence" value="ECO:0007669"/>
    <property type="project" value="UniProtKB-SubCell"/>
</dbReference>
<keyword evidence="5 10" id="KW-0552">Olfaction</keyword>
<proteinExistence type="inferred from homology"/>
<dbReference type="GO" id="GO:0004984">
    <property type="term" value="F:olfactory receptor activity"/>
    <property type="evidence" value="ECO:0007669"/>
    <property type="project" value="InterPro"/>
</dbReference>
<dbReference type="GO" id="GO:0007165">
    <property type="term" value="P:signal transduction"/>
    <property type="evidence" value="ECO:0007669"/>
    <property type="project" value="UniProtKB-KW"/>
</dbReference>
<feature type="transmembrane region" description="Helical" evidence="10">
    <location>
        <begin position="140"/>
        <end position="163"/>
    </location>
</feature>
<sequence>MDLFNHPYYRASKNVTRLIGRWPYQKYWESRICSLITIFLSTSQFVAKILCVIVNSDDKEAIVESITPFMIDVVVGVKYANAVFNLKTVSFFANFKLNYFYVFLYENELAESQITKLLERLKEDWTIFTNEKEKRILNEYAYIGQLVVYGYIAVVYATLTMFLTEPLMPKWINFILQLNETVPNKFPVPIYWYKVDMEKNFYPILCYESICITIIMTITAANDSMFIVLLQHACALFAVVGRQLENLPSKKDLEDNWNHNKESRKTDDIQYDHYIICIKNHKRAIEFAKLLEDMYVWCFGVVIAINLPIMSITAVQMTTQSNTVQQTMKYVMFAGAQVMHLFFDCYLSQRLADNSSTIEHHIIHSEWYKMTLKTQKLVTLVTLRSQDACRLTAGKLVLLSMETFGVVRLC</sequence>
<dbReference type="AlphaFoldDB" id="A0AA39KJT1"/>
<keyword evidence="12" id="KW-1185">Reference proteome</keyword>
<keyword evidence="8 10" id="KW-0675">Receptor</keyword>
<organism evidence="11 12">
    <name type="scientific">Microctonus aethiopoides</name>
    <dbReference type="NCBI Taxonomy" id="144406"/>
    <lineage>
        <taxon>Eukaryota</taxon>
        <taxon>Metazoa</taxon>
        <taxon>Ecdysozoa</taxon>
        <taxon>Arthropoda</taxon>
        <taxon>Hexapoda</taxon>
        <taxon>Insecta</taxon>
        <taxon>Pterygota</taxon>
        <taxon>Neoptera</taxon>
        <taxon>Endopterygota</taxon>
        <taxon>Hymenoptera</taxon>
        <taxon>Apocrita</taxon>
        <taxon>Ichneumonoidea</taxon>
        <taxon>Braconidae</taxon>
        <taxon>Euphorinae</taxon>
        <taxon>Microctonus</taxon>
    </lineage>
</organism>
<evidence type="ECO:0000256" key="10">
    <source>
        <dbReference type="RuleBase" id="RU351113"/>
    </source>
</evidence>